<evidence type="ECO:0000256" key="1">
    <source>
        <dbReference type="ARBA" id="ARBA00000085"/>
    </source>
</evidence>
<dbReference type="InterPro" id="IPR003594">
    <property type="entry name" value="HATPase_dom"/>
</dbReference>
<dbReference type="PROSITE" id="PS50109">
    <property type="entry name" value="HIS_KIN"/>
    <property type="match status" value="1"/>
</dbReference>
<feature type="compositionally biased region" description="Polar residues" evidence="7">
    <location>
        <begin position="1018"/>
        <end position="1033"/>
    </location>
</feature>
<dbReference type="PANTHER" id="PTHR43047">
    <property type="entry name" value="TWO-COMPONENT HISTIDINE PROTEIN KINASE"/>
    <property type="match status" value="1"/>
</dbReference>
<keyword evidence="3 6" id="KW-0597">Phosphoprotein</keyword>
<keyword evidence="5" id="KW-0418">Kinase</keyword>
<feature type="domain" description="Response regulatory" evidence="9">
    <location>
        <begin position="1074"/>
        <end position="1194"/>
    </location>
</feature>
<feature type="domain" description="Histidine kinase" evidence="8">
    <location>
        <begin position="603"/>
        <end position="858"/>
    </location>
</feature>
<dbReference type="SUPFAM" id="SSF52172">
    <property type="entry name" value="CheY-like"/>
    <property type="match status" value="1"/>
</dbReference>
<dbReference type="EC" id="2.7.13.3" evidence="2"/>
<evidence type="ECO:0000259" key="8">
    <source>
        <dbReference type="PROSITE" id="PS50109"/>
    </source>
</evidence>
<evidence type="ECO:0000256" key="3">
    <source>
        <dbReference type="ARBA" id="ARBA00022553"/>
    </source>
</evidence>
<name>A0ABR4HKM3_9EURO</name>
<feature type="region of interest" description="Disordered" evidence="7">
    <location>
        <begin position="252"/>
        <end position="279"/>
    </location>
</feature>
<dbReference type="Pfam" id="PF01590">
    <property type="entry name" value="GAF"/>
    <property type="match status" value="1"/>
</dbReference>
<keyword evidence="4" id="KW-0808">Transferase</keyword>
<dbReference type="InterPro" id="IPR001789">
    <property type="entry name" value="Sig_transdc_resp-reg_receiver"/>
</dbReference>
<dbReference type="CDD" id="cd00082">
    <property type="entry name" value="HisKA"/>
    <property type="match status" value="1"/>
</dbReference>
<comment type="caution">
    <text evidence="10">The sequence shown here is derived from an EMBL/GenBank/DDBJ whole genome shotgun (WGS) entry which is preliminary data.</text>
</comment>
<dbReference type="InterPro" id="IPR003661">
    <property type="entry name" value="HisK_dim/P_dom"/>
</dbReference>
<evidence type="ECO:0000259" key="9">
    <source>
        <dbReference type="PROSITE" id="PS50110"/>
    </source>
</evidence>
<feature type="modified residue" description="4-aspartylphosphate" evidence="6">
    <location>
        <position position="1125"/>
    </location>
</feature>
<dbReference type="Pfam" id="PF02518">
    <property type="entry name" value="HATPase_c"/>
    <property type="match status" value="1"/>
</dbReference>
<dbReference type="EMBL" id="JBFXLS010000105">
    <property type="protein sequence ID" value="KAL2816037.1"/>
    <property type="molecule type" value="Genomic_DNA"/>
</dbReference>
<dbReference type="PRINTS" id="PR00344">
    <property type="entry name" value="BCTRLSENSOR"/>
</dbReference>
<dbReference type="PANTHER" id="PTHR43047:SF72">
    <property type="entry name" value="OSMOSENSING HISTIDINE PROTEIN KINASE SLN1"/>
    <property type="match status" value="1"/>
</dbReference>
<proteinExistence type="predicted"/>
<accession>A0ABR4HKM3</accession>
<dbReference type="SMART" id="SM00448">
    <property type="entry name" value="REC"/>
    <property type="match status" value="1"/>
</dbReference>
<dbReference type="Gene3D" id="3.30.565.10">
    <property type="entry name" value="Histidine kinase-like ATPase, C-terminal domain"/>
    <property type="match status" value="1"/>
</dbReference>
<dbReference type="InterPro" id="IPR011006">
    <property type="entry name" value="CheY-like_superfamily"/>
</dbReference>
<dbReference type="SUPFAM" id="SSF55781">
    <property type="entry name" value="GAF domain-like"/>
    <property type="match status" value="1"/>
</dbReference>
<dbReference type="SUPFAM" id="SSF55874">
    <property type="entry name" value="ATPase domain of HSP90 chaperone/DNA topoisomerase II/histidine kinase"/>
    <property type="match status" value="1"/>
</dbReference>
<dbReference type="CDD" id="cd17546">
    <property type="entry name" value="REC_hyHK_CKI1_RcsC-like"/>
    <property type="match status" value="1"/>
</dbReference>
<dbReference type="InterPro" id="IPR029016">
    <property type="entry name" value="GAF-like_dom_sf"/>
</dbReference>
<protein>
    <recommendedName>
        <fullName evidence="2">histidine kinase</fullName>
        <ecNumber evidence="2">2.7.13.3</ecNumber>
    </recommendedName>
</protein>
<evidence type="ECO:0000256" key="7">
    <source>
        <dbReference type="SAM" id="MobiDB-lite"/>
    </source>
</evidence>
<dbReference type="InterPro" id="IPR036890">
    <property type="entry name" value="HATPase_C_sf"/>
</dbReference>
<feature type="compositionally biased region" description="Low complexity" evidence="7">
    <location>
        <begin position="256"/>
        <end position="268"/>
    </location>
</feature>
<reference evidence="10 11" key="1">
    <citation type="submission" date="2024-07" db="EMBL/GenBank/DDBJ databases">
        <title>Section-level genome sequencing and comparative genomics of Aspergillus sections Usti and Cavernicolus.</title>
        <authorList>
            <consortium name="Lawrence Berkeley National Laboratory"/>
            <person name="Nybo J.L."/>
            <person name="Vesth T.C."/>
            <person name="Theobald S."/>
            <person name="Frisvad J.C."/>
            <person name="Larsen T.O."/>
            <person name="Kjaerboelling I."/>
            <person name="Rothschild-Mancinelli K."/>
            <person name="Lyhne E.K."/>
            <person name="Kogle M.E."/>
            <person name="Barry K."/>
            <person name="Clum A."/>
            <person name="Na H."/>
            <person name="Ledsgaard L."/>
            <person name="Lin J."/>
            <person name="Lipzen A."/>
            <person name="Kuo A."/>
            <person name="Riley R."/>
            <person name="Mondo S."/>
            <person name="LaButti K."/>
            <person name="Haridas S."/>
            <person name="Pangalinan J."/>
            <person name="Salamov A.A."/>
            <person name="Simmons B.A."/>
            <person name="Magnuson J.K."/>
            <person name="Chen J."/>
            <person name="Drula E."/>
            <person name="Henrissat B."/>
            <person name="Wiebenga A."/>
            <person name="Lubbers R.J."/>
            <person name="Gomes A.C."/>
            <person name="Makela M.R."/>
            <person name="Stajich J."/>
            <person name="Grigoriev I.V."/>
            <person name="Mortensen U.H."/>
            <person name="De vries R.P."/>
            <person name="Baker S.E."/>
            <person name="Andersen M.R."/>
        </authorList>
    </citation>
    <scope>NUCLEOTIDE SEQUENCE [LARGE SCALE GENOMIC DNA]</scope>
    <source>
        <strain evidence="10 11">CBS 600.67</strain>
    </source>
</reference>
<dbReference type="PROSITE" id="PS50110">
    <property type="entry name" value="RESPONSE_REGULATORY"/>
    <property type="match status" value="1"/>
</dbReference>
<evidence type="ECO:0000256" key="5">
    <source>
        <dbReference type="ARBA" id="ARBA00022777"/>
    </source>
</evidence>
<feature type="region of interest" description="Disordered" evidence="7">
    <location>
        <begin position="1018"/>
        <end position="1063"/>
    </location>
</feature>
<organism evidence="10 11">
    <name type="scientific">Aspergillus cavernicola</name>
    <dbReference type="NCBI Taxonomy" id="176166"/>
    <lineage>
        <taxon>Eukaryota</taxon>
        <taxon>Fungi</taxon>
        <taxon>Dikarya</taxon>
        <taxon>Ascomycota</taxon>
        <taxon>Pezizomycotina</taxon>
        <taxon>Eurotiomycetes</taxon>
        <taxon>Eurotiomycetidae</taxon>
        <taxon>Eurotiales</taxon>
        <taxon>Aspergillaceae</taxon>
        <taxon>Aspergillus</taxon>
        <taxon>Aspergillus subgen. Nidulantes</taxon>
    </lineage>
</organism>
<dbReference type="SUPFAM" id="SSF47384">
    <property type="entry name" value="Homodimeric domain of signal transducing histidine kinase"/>
    <property type="match status" value="1"/>
</dbReference>
<feature type="compositionally biased region" description="Polar residues" evidence="7">
    <location>
        <begin position="341"/>
        <end position="350"/>
    </location>
</feature>
<dbReference type="InterPro" id="IPR005467">
    <property type="entry name" value="His_kinase_dom"/>
</dbReference>
<dbReference type="SMART" id="SM00388">
    <property type="entry name" value="HisKA"/>
    <property type="match status" value="1"/>
</dbReference>
<dbReference type="SMART" id="SM00387">
    <property type="entry name" value="HATPase_c"/>
    <property type="match status" value="1"/>
</dbReference>
<dbReference type="InterPro" id="IPR036097">
    <property type="entry name" value="HisK_dim/P_sf"/>
</dbReference>
<evidence type="ECO:0000256" key="6">
    <source>
        <dbReference type="PROSITE-ProRule" id="PRU00169"/>
    </source>
</evidence>
<evidence type="ECO:0000256" key="4">
    <source>
        <dbReference type="ARBA" id="ARBA00022679"/>
    </source>
</evidence>
<dbReference type="Gene3D" id="3.40.50.2300">
    <property type="match status" value="1"/>
</dbReference>
<dbReference type="InterPro" id="IPR003018">
    <property type="entry name" value="GAF"/>
</dbReference>
<comment type="catalytic activity">
    <reaction evidence="1">
        <text>ATP + protein L-histidine = ADP + protein N-phospho-L-histidine.</text>
        <dbReference type="EC" id="2.7.13.3"/>
    </reaction>
</comment>
<dbReference type="Gene3D" id="3.30.450.40">
    <property type="match status" value="1"/>
</dbReference>
<keyword evidence="11" id="KW-1185">Reference proteome</keyword>
<feature type="region of interest" description="Disordered" evidence="7">
    <location>
        <begin position="319"/>
        <end position="375"/>
    </location>
</feature>
<evidence type="ECO:0000256" key="2">
    <source>
        <dbReference type="ARBA" id="ARBA00012438"/>
    </source>
</evidence>
<dbReference type="Pfam" id="PF00072">
    <property type="entry name" value="Response_reg"/>
    <property type="match status" value="1"/>
</dbReference>
<dbReference type="Pfam" id="PF00512">
    <property type="entry name" value="HisKA"/>
    <property type="match status" value="1"/>
</dbReference>
<gene>
    <name evidence="10" type="ORF">BDW59DRAFT_11906</name>
</gene>
<dbReference type="InterPro" id="IPR004358">
    <property type="entry name" value="Sig_transdc_His_kin-like_C"/>
</dbReference>
<evidence type="ECO:0000313" key="10">
    <source>
        <dbReference type="EMBL" id="KAL2816037.1"/>
    </source>
</evidence>
<dbReference type="Proteomes" id="UP001610335">
    <property type="component" value="Unassembled WGS sequence"/>
</dbReference>
<dbReference type="Gene3D" id="1.10.287.130">
    <property type="match status" value="1"/>
</dbReference>
<sequence length="1194" mass="130371">MSTVGYKPSLCDAERERLREVAKYYCIVDRPSTFADNTIHKLQGDDRPDGNKRLSSDTALTALAQLGVLRFGCDRAFVSIIDEASHHVVAEATESIAIGNVHKQQHNDGIYLGVRSLDLGWGAVPHTIRFFTDRIPATPVKTDNLVANSTHYIVCDFTKEEAYRDRPYVTDWPYMRFYAAVPIRSPGGFVLGSYCVVDNKPRANFGDVEVESMKGIAGAIAQHLETVRLSHCHRRTETLVKSLTTFVKHQNDFDPTESYTTTSSQSTTHIPDASTGTELSYPDALADRHINLSGVEGVLNSDPRSPSVATAELSSLFSKVADSEQTEPSLPWRPIDPTSVERPNSASSLVGNRRDGVPRSAPAVADSPTSNPQVSEMEIASSVTRIFARASILLRDSMDLDGVLFVDASRCNAGVVLTNDTGTWEPLPSTLNPDFLADPYPSPLGVPGVGSLSKASENPCTLLGRALRESAKSAEPHSDFNITEKLLDELMTSFPQGQFFDLSDLSVRNQEWSFYPSSDPTTELSHQLAWHFPDANSVLFSPIWDWNKSRWLAGTLVWTSNTFRALGADELHYFKAFGDSIISEVARVDWATTQKSKSAFMSSVSHELRSPLHGILASAELLGANPLPPHQQHLVDMVESCGLTLLDTLNHLLDFSGINNLTALEDSPQGSSEAATTSLETSFDLGDLVEEVVEVQYTGQKLPKAAVHLNQPPSPSPESLNADREELSVIVRVEDTPTWKIQSVPGAWRRIVMNILGNSLKWTKGGFVEVSLSKVRRKQRPSDIFALLSITDTGCGIASDFLRHKLFSPFSQENALSEGLGLGLSIVRQLVASLDGHLNVRSEIGIGTQVDIFIPVKMLQPPSAIPPTLSLIPEDSSPSSLVRVCLIGFSDYPGLKESPTGILPTEAKRKLAIRSCLTAILAKQGRWDISSSDSFNDSEGDVAIIEEVKFNDILKAEQLPPESARCMGFKRIFIILNSKIPTTVAGGSSHVIRVSQPFGCRKFRDAVAKVDKLLQQAPQDNPPCQLSKSVTDSESAHPDGPGAVFVPRTAPQRSTTEPVGPLVPTPLEVPAPLHLLIVDDNDINLRILATFAGRIGCTYDTASDGLIALNKYKDPRRRYDLILMDISMPIMDGIVATNEIRQFEEEKSLPRARIMAVTGVASTDMQQRAKGAGIDEYLVKPVSLVALKKVIAAL</sequence>
<evidence type="ECO:0000313" key="11">
    <source>
        <dbReference type="Proteomes" id="UP001610335"/>
    </source>
</evidence>